<proteinExistence type="predicted"/>
<organism evidence="1">
    <name type="scientific">viral metagenome</name>
    <dbReference type="NCBI Taxonomy" id="1070528"/>
    <lineage>
        <taxon>unclassified sequences</taxon>
        <taxon>metagenomes</taxon>
        <taxon>organismal metagenomes</taxon>
    </lineage>
</organism>
<dbReference type="AlphaFoldDB" id="A0A6C0EKA4"/>
<evidence type="ECO:0000313" key="1">
    <source>
        <dbReference type="EMBL" id="QHT29477.1"/>
    </source>
</evidence>
<reference evidence="1" key="1">
    <citation type="journal article" date="2020" name="Nature">
        <title>Giant virus diversity and host interactions through global metagenomics.</title>
        <authorList>
            <person name="Schulz F."/>
            <person name="Roux S."/>
            <person name="Paez-Espino D."/>
            <person name="Jungbluth S."/>
            <person name="Walsh D.A."/>
            <person name="Denef V.J."/>
            <person name="McMahon K.D."/>
            <person name="Konstantinidis K.T."/>
            <person name="Eloe-Fadrosh E.A."/>
            <person name="Kyrpides N.C."/>
            <person name="Woyke T."/>
        </authorList>
    </citation>
    <scope>NUCLEOTIDE SEQUENCE</scope>
    <source>
        <strain evidence="1">GVMAG-M-3300005589-24</strain>
    </source>
</reference>
<name>A0A6C0EKA4_9ZZZZ</name>
<protein>
    <submittedName>
        <fullName evidence="1">Uncharacterized protein</fullName>
    </submittedName>
</protein>
<sequence length="221" mass="25953">MEDVKMFDLDEIIKLYPDEFKEDEETFKKLCMAGIIIEGYLTRKQKNADFAIYTTIKSSYLRNPYDFTCDFRGEDGELLLPFSLEKPFLHVHQISPVVTDIFPELTLVKQMKVGIFRLPLRKKIMQRQLSSIQFYFDEFKVKFSLHGPIPSTLVERCPLARRDFTSLETLFERDTLKGRVKKLESMVKQLQDELAELWKPDGVMCRAGKICFEKESKELTI</sequence>
<dbReference type="EMBL" id="MN738877">
    <property type="protein sequence ID" value="QHT29477.1"/>
    <property type="molecule type" value="Genomic_DNA"/>
</dbReference>
<accession>A0A6C0EKA4</accession>